<name>A0A167D0D2_9GAMM</name>
<organism evidence="2 3">
    <name type="scientific">Pseudoalteromonas luteoviolacea NCIMB 1942</name>
    <dbReference type="NCBI Taxonomy" id="1365253"/>
    <lineage>
        <taxon>Bacteria</taxon>
        <taxon>Pseudomonadati</taxon>
        <taxon>Pseudomonadota</taxon>
        <taxon>Gammaproteobacteria</taxon>
        <taxon>Alteromonadales</taxon>
        <taxon>Pseudoalteromonadaceae</taxon>
        <taxon>Pseudoalteromonas</taxon>
    </lineage>
</organism>
<dbReference type="Proteomes" id="UP000076587">
    <property type="component" value="Unassembled WGS sequence"/>
</dbReference>
<evidence type="ECO:0000313" key="2">
    <source>
        <dbReference type="EMBL" id="KZN48270.1"/>
    </source>
</evidence>
<accession>A0A167D0D2</accession>
<dbReference type="PATRIC" id="fig|1365253.3.peg.1926"/>
<reference evidence="2 3" key="1">
    <citation type="submission" date="2013-07" db="EMBL/GenBank/DDBJ databases">
        <title>Comparative Genomic and Metabolomic Analysis of Twelve Strains of Pseudoalteromonas luteoviolacea.</title>
        <authorList>
            <person name="Vynne N.G."/>
            <person name="Mansson M."/>
            <person name="Gram L."/>
        </authorList>
    </citation>
    <scope>NUCLEOTIDE SEQUENCE [LARGE SCALE GENOMIC DNA]</scope>
    <source>
        <strain evidence="2 3">NCIMB 1942</strain>
    </source>
</reference>
<gene>
    <name evidence="2" type="ORF">N482_08355</name>
</gene>
<keyword evidence="1" id="KW-0812">Transmembrane</keyword>
<keyword evidence="1" id="KW-0472">Membrane</keyword>
<proteinExistence type="predicted"/>
<evidence type="ECO:0000256" key="1">
    <source>
        <dbReference type="SAM" id="Phobius"/>
    </source>
</evidence>
<keyword evidence="1" id="KW-1133">Transmembrane helix</keyword>
<evidence type="ECO:0000313" key="3">
    <source>
        <dbReference type="Proteomes" id="UP000076587"/>
    </source>
</evidence>
<feature type="transmembrane region" description="Helical" evidence="1">
    <location>
        <begin position="38"/>
        <end position="59"/>
    </location>
</feature>
<dbReference type="EMBL" id="AUXT01000147">
    <property type="protein sequence ID" value="KZN48270.1"/>
    <property type="molecule type" value="Genomic_DNA"/>
</dbReference>
<comment type="caution">
    <text evidence="2">The sequence shown here is derived from an EMBL/GenBank/DDBJ whole genome shotgun (WGS) entry which is preliminary data.</text>
</comment>
<dbReference type="AlphaFoldDB" id="A0A167D0D2"/>
<protein>
    <submittedName>
        <fullName evidence="2">Uncharacterized protein</fullName>
    </submittedName>
</protein>
<sequence>MQPFMSASVAASSLLFAGYLGAISLPIMNILSLWGWLIPMLVIVSLIIGITLLSAWGVIRQADYNASLPIRCFQVFMVAGLPNTCSFSSKIRLFGDRD</sequence>